<dbReference type="SMART" id="SM00248">
    <property type="entry name" value="ANK"/>
    <property type="match status" value="3"/>
</dbReference>
<dbReference type="InterPro" id="IPR002110">
    <property type="entry name" value="Ankyrin_rpt"/>
</dbReference>
<dbReference type="InterPro" id="IPR011009">
    <property type="entry name" value="Kinase-like_dom_sf"/>
</dbReference>
<feature type="domain" description="Protein kinase" evidence="3">
    <location>
        <begin position="214"/>
        <end position="461"/>
    </location>
</feature>
<evidence type="ECO:0000313" key="5">
    <source>
        <dbReference type="Proteomes" id="UP000007241"/>
    </source>
</evidence>
<reference evidence="4 5" key="1">
    <citation type="submission" date="2009-12" db="EMBL/GenBank/DDBJ databases">
        <title>The draft genome of Batrachochytrium dendrobatidis.</title>
        <authorList>
            <consortium name="US DOE Joint Genome Institute (JGI-PGF)"/>
            <person name="Kuo A."/>
            <person name="Salamov A."/>
            <person name="Schmutz J."/>
            <person name="Lucas S."/>
            <person name="Pitluck S."/>
            <person name="Rosenblum E."/>
            <person name="Stajich J."/>
            <person name="Eisen M."/>
            <person name="Grigoriev I.V."/>
        </authorList>
    </citation>
    <scope>NUCLEOTIDE SEQUENCE [LARGE SCALE GENOMIC DNA]</scope>
    <source>
        <strain evidence="5">JAM81 / FGSC 10211</strain>
    </source>
</reference>
<sequence>MARLSCSITRHYVYIHRLIYKHMDAVKKGDLAAIKKLALEKSSEYVRTLRDLNANTILHISCHKALNPLFEYAMQLEVDVNAVNCAGDTALILSTKRGDLHQMEKLIAANAEVGRANDHGNTPLHYAAFWRHTEAATLLVKTANAYVNTQNIHGKTPIQKTSGALQKTLQDFAKEQGDTIIKAETRTKLQISKAISNAFKTPVYYDWAIQSSAIQILAPISQTRTAIVYQGVWKTKPVAVKLPAVSSDLSEDAIGAIANEISAIRNASHGSLLPILAACITPPDMCYLTEYIENGNLSTLLHNPAIEMSPGYAMRIATDIIQALGYLHEQKPPIIHGNLKSANVMLTDYGFTTSLFNSRNMFPNFLNDVEWLAPEILAGEIITDLKGIDIYAFGMLLHEIVTRMHPYQIMNAMAIGIRVVVEGQRPEIPVYVPKALAQVIQQCWLEDQLKRPTAKSAQSFLAAIRL</sequence>
<evidence type="ECO:0000256" key="2">
    <source>
        <dbReference type="PROSITE-ProRule" id="PRU00023"/>
    </source>
</evidence>
<feature type="repeat" description="ANK" evidence="2">
    <location>
        <begin position="119"/>
        <end position="141"/>
    </location>
</feature>
<dbReference type="PROSITE" id="PS50088">
    <property type="entry name" value="ANK_REPEAT"/>
    <property type="match status" value="1"/>
</dbReference>
<dbReference type="GO" id="GO:0004672">
    <property type="term" value="F:protein kinase activity"/>
    <property type="evidence" value="ECO:0000318"/>
    <property type="project" value="GO_Central"/>
</dbReference>
<accession>F4P119</accession>
<dbReference type="Gene3D" id="1.25.40.20">
    <property type="entry name" value="Ankyrin repeat-containing domain"/>
    <property type="match status" value="1"/>
</dbReference>
<dbReference type="InterPro" id="IPR001245">
    <property type="entry name" value="Ser-Thr/Tyr_kinase_cat_dom"/>
</dbReference>
<protein>
    <recommendedName>
        <fullName evidence="3">Protein kinase domain-containing protein</fullName>
    </recommendedName>
</protein>
<dbReference type="Gene3D" id="1.10.510.10">
    <property type="entry name" value="Transferase(Phosphotransferase) domain 1"/>
    <property type="match status" value="1"/>
</dbReference>
<evidence type="ECO:0000313" key="4">
    <source>
        <dbReference type="EMBL" id="EGF80683.1"/>
    </source>
</evidence>
<dbReference type="Pfam" id="PF07714">
    <property type="entry name" value="PK_Tyr_Ser-Thr"/>
    <property type="match status" value="1"/>
</dbReference>
<evidence type="ECO:0000256" key="1">
    <source>
        <dbReference type="ARBA" id="ARBA00005843"/>
    </source>
</evidence>
<keyword evidence="2" id="KW-0040">ANK repeat</keyword>
<evidence type="ECO:0000259" key="3">
    <source>
        <dbReference type="PROSITE" id="PS50011"/>
    </source>
</evidence>
<dbReference type="Gene3D" id="3.30.200.20">
    <property type="entry name" value="Phosphorylase Kinase, domain 1"/>
    <property type="match status" value="1"/>
</dbReference>
<dbReference type="AlphaFoldDB" id="F4P119"/>
<dbReference type="HOGENOM" id="CLU_000288_7_5_1"/>
<name>F4P119_BATDJ</name>
<dbReference type="PIRSF" id="PIRSF000654">
    <property type="entry name" value="Integrin-linked_kinase"/>
    <property type="match status" value="1"/>
</dbReference>
<dbReference type="STRING" id="684364.F4P119"/>
<gene>
    <name evidence="4" type="ORF">BATDEDRAFT_24494</name>
</gene>
<dbReference type="GeneID" id="18238514"/>
<dbReference type="EMBL" id="GL882883">
    <property type="protein sequence ID" value="EGF80683.1"/>
    <property type="molecule type" value="Genomic_DNA"/>
</dbReference>
<organism evidence="4 5">
    <name type="scientific">Batrachochytrium dendrobatidis (strain JAM81 / FGSC 10211)</name>
    <name type="common">Frog chytrid fungus</name>
    <dbReference type="NCBI Taxonomy" id="684364"/>
    <lineage>
        <taxon>Eukaryota</taxon>
        <taxon>Fungi</taxon>
        <taxon>Fungi incertae sedis</taxon>
        <taxon>Chytridiomycota</taxon>
        <taxon>Chytridiomycota incertae sedis</taxon>
        <taxon>Chytridiomycetes</taxon>
        <taxon>Rhizophydiales</taxon>
        <taxon>Rhizophydiales incertae sedis</taxon>
        <taxon>Batrachochytrium</taxon>
    </lineage>
</organism>
<dbReference type="InterPro" id="IPR051681">
    <property type="entry name" value="Ser/Thr_Kinases-Pseudokinases"/>
</dbReference>
<proteinExistence type="inferred from homology"/>
<dbReference type="PANTHER" id="PTHR44329">
    <property type="entry name" value="SERINE/THREONINE-PROTEIN KINASE TNNI3K-RELATED"/>
    <property type="match status" value="1"/>
</dbReference>
<dbReference type="OMA" id="CREGNAM"/>
<dbReference type="InterPro" id="IPR036770">
    <property type="entry name" value="Ankyrin_rpt-contain_sf"/>
</dbReference>
<dbReference type="InParanoid" id="F4P119"/>
<dbReference type="GO" id="GO:0007165">
    <property type="term" value="P:signal transduction"/>
    <property type="evidence" value="ECO:0000318"/>
    <property type="project" value="GO_Central"/>
</dbReference>
<dbReference type="PROSITE" id="PS50297">
    <property type="entry name" value="ANK_REP_REGION"/>
    <property type="match status" value="1"/>
</dbReference>
<dbReference type="SUPFAM" id="SSF56112">
    <property type="entry name" value="Protein kinase-like (PK-like)"/>
    <property type="match status" value="1"/>
</dbReference>
<dbReference type="GO" id="GO:0005524">
    <property type="term" value="F:ATP binding"/>
    <property type="evidence" value="ECO:0007669"/>
    <property type="project" value="InterPro"/>
</dbReference>
<comment type="similarity">
    <text evidence="1">Belongs to the protein kinase superfamily. TKL Ser/Thr protein kinase family.</text>
</comment>
<dbReference type="SUPFAM" id="SSF48403">
    <property type="entry name" value="Ankyrin repeat"/>
    <property type="match status" value="1"/>
</dbReference>
<dbReference type="OrthoDB" id="2135964at2759"/>
<dbReference type="InterPro" id="IPR000719">
    <property type="entry name" value="Prot_kinase_dom"/>
</dbReference>
<keyword evidence="5" id="KW-1185">Reference proteome</keyword>
<dbReference type="GO" id="GO:0005737">
    <property type="term" value="C:cytoplasm"/>
    <property type="evidence" value="ECO:0000318"/>
    <property type="project" value="GO_Central"/>
</dbReference>
<dbReference type="RefSeq" id="XP_006678469.1">
    <property type="nucleotide sequence ID" value="XM_006678406.1"/>
</dbReference>
<dbReference type="Proteomes" id="UP000007241">
    <property type="component" value="Unassembled WGS sequence"/>
</dbReference>
<dbReference type="Pfam" id="PF12796">
    <property type="entry name" value="Ank_2"/>
    <property type="match status" value="1"/>
</dbReference>
<dbReference type="PROSITE" id="PS50011">
    <property type="entry name" value="PROTEIN_KINASE_DOM"/>
    <property type="match status" value="1"/>
</dbReference>